<comment type="caution">
    <text evidence="1">The sequence shown here is derived from an EMBL/GenBank/DDBJ whole genome shotgun (WGS) entry which is preliminary data.</text>
</comment>
<reference evidence="1 2" key="1">
    <citation type="submission" date="2014-02" db="EMBL/GenBank/DDBJ databases">
        <title>The small core and large imbalanced accessory genome model reveals a collaborative survival strategy of Sorangium cellulosum strains in nature.</title>
        <authorList>
            <person name="Han K."/>
            <person name="Peng R."/>
            <person name="Blom J."/>
            <person name="Li Y.-Z."/>
        </authorList>
    </citation>
    <scope>NUCLEOTIDE SEQUENCE [LARGE SCALE GENOMIC DNA]</scope>
    <source>
        <strain evidence="1 2">So0008-312</strain>
    </source>
</reference>
<protein>
    <submittedName>
        <fullName evidence="1">Uncharacterized protein</fullName>
    </submittedName>
</protein>
<evidence type="ECO:0000313" key="2">
    <source>
        <dbReference type="Proteomes" id="UP000075260"/>
    </source>
</evidence>
<sequence length="156" mass="17165">MAINEHARIRLAIIQKKYGKRLAHGASGADLPDRRARFNADFRRILADIIAPTCEAIGNELAASGHSYRVEQDVGEQTPSLEFHILLQGVPGDANNLIRLFSRADAEGDGEVIAEVNVGQTLTELTRFRALSRITQEVAEQMCVDAIEHVFACNAR</sequence>
<dbReference type="Proteomes" id="UP000075260">
    <property type="component" value="Unassembled WGS sequence"/>
</dbReference>
<dbReference type="RefSeq" id="WP_061613237.1">
    <property type="nucleotide sequence ID" value="NZ_JEMA01001228.1"/>
</dbReference>
<name>A0A150Q097_SORCE</name>
<dbReference type="EMBL" id="JEMA01001228">
    <property type="protein sequence ID" value="KYF61028.1"/>
    <property type="molecule type" value="Genomic_DNA"/>
</dbReference>
<gene>
    <name evidence="1" type="ORF">BE15_27955</name>
</gene>
<dbReference type="AlphaFoldDB" id="A0A150Q097"/>
<organism evidence="1 2">
    <name type="scientific">Sorangium cellulosum</name>
    <name type="common">Polyangium cellulosum</name>
    <dbReference type="NCBI Taxonomy" id="56"/>
    <lineage>
        <taxon>Bacteria</taxon>
        <taxon>Pseudomonadati</taxon>
        <taxon>Myxococcota</taxon>
        <taxon>Polyangia</taxon>
        <taxon>Polyangiales</taxon>
        <taxon>Polyangiaceae</taxon>
        <taxon>Sorangium</taxon>
    </lineage>
</organism>
<dbReference type="OrthoDB" id="5512825at2"/>
<accession>A0A150Q097</accession>
<proteinExistence type="predicted"/>
<evidence type="ECO:0000313" key="1">
    <source>
        <dbReference type="EMBL" id="KYF61028.1"/>
    </source>
</evidence>